<comment type="similarity">
    <text evidence="2 12">Belongs to the RNA methyltransferase RsmE family.</text>
</comment>
<evidence type="ECO:0000256" key="9">
    <source>
        <dbReference type="ARBA" id="ARBA00022691"/>
    </source>
</evidence>
<dbReference type="InterPro" id="IPR029028">
    <property type="entry name" value="Alpha/beta_knot_MTases"/>
</dbReference>
<proteinExistence type="inferred from homology"/>
<keyword evidence="5 12" id="KW-0963">Cytoplasm</keyword>
<comment type="subcellular location">
    <subcellularLocation>
        <location evidence="1 12">Cytoplasm</location>
    </subcellularLocation>
</comment>
<dbReference type="EMBL" id="CP021376">
    <property type="protein sequence ID" value="ART79559.1"/>
    <property type="molecule type" value="Genomic_DNA"/>
</dbReference>
<dbReference type="GO" id="GO:0070042">
    <property type="term" value="F:rRNA (uridine-N3-)-methyltransferase activity"/>
    <property type="evidence" value="ECO:0007669"/>
    <property type="project" value="TreeGrafter"/>
</dbReference>
<reference evidence="16" key="1">
    <citation type="submission" date="2017-05" db="EMBL/GenBank/DDBJ databases">
        <authorList>
            <person name="Sung H."/>
        </authorList>
    </citation>
    <scope>NUCLEOTIDE SEQUENCE [LARGE SCALE GENOMIC DNA]</scope>
    <source>
        <strain evidence="16">AMac2203</strain>
    </source>
</reference>
<protein>
    <recommendedName>
        <fullName evidence="4 12">Ribosomal RNA small subunit methyltransferase E</fullName>
        <ecNumber evidence="3 12">2.1.1.193</ecNumber>
    </recommendedName>
</protein>
<evidence type="ECO:0000259" key="13">
    <source>
        <dbReference type="Pfam" id="PF04452"/>
    </source>
</evidence>
<evidence type="ECO:0000256" key="5">
    <source>
        <dbReference type="ARBA" id="ARBA00022490"/>
    </source>
</evidence>
<evidence type="ECO:0000256" key="12">
    <source>
        <dbReference type="PIRNR" id="PIRNR015601"/>
    </source>
</evidence>
<dbReference type="InterPro" id="IPR046887">
    <property type="entry name" value="RsmE_PUA-like"/>
</dbReference>
<dbReference type="AlphaFoldDB" id="A0A1Y0CWD9"/>
<evidence type="ECO:0000256" key="4">
    <source>
        <dbReference type="ARBA" id="ARBA00013673"/>
    </source>
</evidence>
<keyword evidence="6 12" id="KW-0698">rRNA processing</keyword>
<dbReference type="FunFam" id="3.40.1280.10:FF:000007">
    <property type="entry name" value="Ribosomal RNA small subunit methyltransferase E"/>
    <property type="match status" value="1"/>
</dbReference>
<keyword evidence="16" id="KW-1185">Reference proteome</keyword>
<accession>A0A1Y0CWD9</accession>
<evidence type="ECO:0000259" key="14">
    <source>
        <dbReference type="Pfam" id="PF20260"/>
    </source>
</evidence>
<feature type="domain" description="Ribosomal RNA small subunit methyltransferase E methyltransferase" evidence="13">
    <location>
        <begin position="75"/>
        <end position="236"/>
    </location>
</feature>
<keyword evidence="7 12" id="KW-0489">Methyltransferase</keyword>
<comment type="catalytic activity">
    <reaction evidence="11 12">
        <text>uridine(1498) in 16S rRNA + S-adenosyl-L-methionine = N(3)-methyluridine(1498) in 16S rRNA + S-adenosyl-L-homocysteine + H(+)</text>
        <dbReference type="Rhea" id="RHEA:42920"/>
        <dbReference type="Rhea" id="RHEA-COMP:10283"/>
        <dbReference type="Rhea" id="RHEA-COMP:10284"/>
        <dbReference type="ChEBI" id="CHEBI:15378"/>
        <dbReference type="ChEBI" id="CHEBI:57856"/>
        <dbReference type="ChEBI" id="CHEBI:59789"/>
        <dbReference type="ChEBI" id="CHEBI:65315"/>
        <dbReference type="ChEBI" id="CHEBI:74502"/>
        <dbReference type="EC" id="2.1.1.193"/>
    </reaction>
</comment>
<evidence type="ECO:0000256" key="3">
    <source>
        <dbReference type="ARBA" id="ARBA00012328"/>
    </source>
</evidence>
<name>A0A1Y0CWD9_9GAMM</name>
<dbReference type="OrthoDB" id="9815641at2"/>
<evidence type="ECO:0000313" key="15">
    <source>
        <dbReference type="EMBL" id="ART79559.1"/>
    </source>
</evidence>
<dbReference type="NCBIfam" id="TIGR00046">
    <property type="entry name" value="RsmE family RNA methyltransferase"/>
    <property type="match status" value="1"/>
</dbReference>
<dbReference type="PANTHER" id="PTHR30027">
    <property type="entry name" value="RIBOSOMAL RNA SMALL SUBUNIT METHYLTRANSFERASE E"/>
    <property type="match status" value="1"/>
</dbReference>
<dbReference type="GO" id="GO:0070475">
    <property type="term" value="P:rRNA base methylation"/>
    <property type="evidence" value="ECO:0007669"/>
    <property type="project" value="TreeGrafter"/>
</dbReference>
<dbReference type="PIRSF" id="PIRSF015601">
    <property type="entry name" value="MTase_slr0722"/>
    <property type="match status" value="1"/>
</dbReference>
<evidence type="ECO:0000256" key="11">
    <source>
        <dbReference type="ARBA" id="ARBA00047944"/>
    </source>
</evidence>
<evidence type="ECO:0000313" key="16">
    <source>
        <dbReference type="Proteomes" id="UP000243793"/>
    </source>
</evidence>
<dbReference type="Pfam" id="PF20260">
    <property type="entry name" value="PUA_4"/>
    <property type="match status" value="1"/>
</dbReference>
<dbReference type="PANTHER" id="PTHR30027:SF3">
    <property type="entry name" value="16S RRNA (URACIL(1498)-N(3))-METHYLTRANSFERASE"/>
    <property type="match status" value="1"/>
</dbReference>
<evidence type="ECO:0000256" key="2">
    <source>
        <dbReference type="ARBA" id="ARBA00005528"/>
    </source>
</evidence>
<dbReference type="InterPro" id="IPR046886">
    <property type="entry name" value="RsmE_MTase_dom"/>
</dbReference>
<dbReference type="KEGG" id="ocm:CBP12_04840"/>
<dbReference type="GO" id="GO:0005737">
    <property type="term" value="C:cytoplasm"/>
    <property type="evidence" value="ECO:0007669"/>
    <property type="project" value="UniProtKB-SubCell"/>
</dbReference>
<evidence type="ECO:0000256" key="8">
    <source>
        <dbReference type="ARBA" id="ARBA00022679"/>
    </source>
</evidence>
<dbReference type="InterPro" id="IPR015947">
    <property type="entry name" value="PUA-like_sf"/>
</dbReference>
<feature type="domain" description="Ribosomal RNA small subunit methyltransferase E PUA-like" evidence="14">
    <location>
        <begin position="22"/>
        <end position="66"/>
    </location>
</feature>
<keyword evidence="8 12" id="KW-0808">Transferase</keyword>
<dbReference type="EC" id="2.1.1.193" evidence="3 12"/>
<organism evidence="15 16">
    <name type="scientific">Oceanisphaera avium</name>
    <dbReference type="NCBI Taxonomy" id="1903694"/>
    <lineage>
        <taxon>Bacteria</taxon>
        <taxon>Pseudomonadati</taxon>
        <taxon>Pseudomonadota</taxon>
        <taxon>Gammaproteobacteria</taxon>
        <taxon>Aeromonadales</taxon>
        <taxon>Aeromonadaceae</taxon>
        <taxon>Oceanisphaera</taxon>
    </lineage>
</organism>
<dbReference type="InterPro" id="IPR029026">
    <property type="entry name" value="tRNA_m1G_MTases_N"/>
</dbReference>
<dbReference type="CDD" id="cd18084">
    <property type="entry name" value="RsmE-like"/>
    <property type="match status" value="1"/>
</dbReference>
<evidence type="ECO:0000256" key="6">
    <source>
        <dbReference type="ARBA" id="ARBA00022552"/>
    </source>
</evidence>
<gene>
    <name evidence="15" type="ORF">CBP12_04840</name>
</gene>
<dbReference type="SUPFAM" id="SSF88697">
    <property type="entry name" value="PUA domain-like"/>
    <property type="match status" value="1"/>
</dbReference>
<dbReference type="SUPFAM" id="SSF75217">
    <property type="entry name" value="alpha/beta knot"/>
    <property type="match status" value="1"/>
</dbReference>
<evidence type="ECO:0000256" key="1">
    <source>
        <dbReference type="ARBA" id="ARBA00004496"/>
    </source>
</evidence>
<sequence>MRIPRIYENQPLQTGLTLTLSSDNANHVGRVLRMQAGESLLLFNGLGGQYHATITTADKKVVQVELGAFDDQECESPLPFHLGQVISRGEKMEFTIQKSVELGVNEITPLFSSRCGVKLSGERLEKKIQQWQSIAIAACEQCGRNQVPIIHPALPLADWLAQATTDLKLNLHPKAKLSVNTLPPPRTGVRLLIGPEGGLSEEEISQASAHDFIDILLGPRVLRTETAALTAITALQCRFGDLA</sequence>
<comment type="function">
    <text evidence="10 12">Specifically methylates the N3 position of the uracil ring of uridine 1498 (m3U1498) in 16S rRNA. Acts on the fully assembled 30S ribosomal subunit.</text>
</comment>
<dbReference type="NCBIfam" id="NF008690">
    <property type="entry name" value="PRK11713.1-1"/>
    <property type="match status" value="1"/>
</dbReference>
<evidence type="ECO:0000256" key="10">
    <source>
        <dbReference type="ARBA" id="ARBA00025699"/>
    </source>
</evidence>
<keyword evidence="9 12" id="KW-0949">S-adenosyl-L-methionine</keyword>
<dbReference type="NCBIfam" id="NF008692">
    <property type="entry name" value="PRK11713.1-5"/>
    <property type="match status" value="1"/>
</dbReference>
<dbReference type="Gene3D" id="2.40.240.20">
    <property type="entry name" value="Hypothetical PUA domain-like, domain 1"/>
    <property type="match status" value="1"/>
</dbReference>
<dbReference type="Proteomes" id="UP000243793">
    <property type="component" value="Chromosome"/>
</dbReference>
<dbReference type="Gene3D" id="3.40.1280.10">
    <property type="match status" value="1"/>
</dbReference>
<dbReference type="InterPro" id="IPR006700">
    <property type="entry name" value="RsmE"/>
</dbReference>
<evidence type="ECO:0000256" key="7">
    <source>
        <dbReference type="ARBA" id="ARBA00022603"/>
    </source>
</evidence>
<dbReference type="Pfam" id="PF04452">
    <property type="entry name" value="Methyltrans_RNA"/>
    <property type="match status" value="1"/>
</dbReference>
<dbReference type="RefSeq" id="WP_086963432.1">
    <property type="nucleotide sequence ID" value="NZ_CP021376.1"/>
</dbReference>